<dbReference type="InParanoid" id="A0A0D2JZ75"/>
<dbReference type="EMBL" id="AZAC01000008">
    <property type="protein sequence ID" value="KIX14850.1"/>
    <property type="molecule type" value="Genomic_DNA"/>
</dbReference>
<comment type="caution">
    <text evidence="3">The sequence shown here is derived from an EMBL/GenBank/DDBJ whole genome shotgun (WGS) entry which is preliminary data.</text>
</comment>
<dbReference type="Proteomes" id="UP000032233">
    <property type="component" value="Unassembled WGS sequence"/>
</dbReference>
<proteinExistence type="predicted"/>
<feature type="domain" description="APS kinase" evidence="2">
    <location>
        <begin position="4"/>
        <end position="104"/>
    </location>
</feature>
<evidence type="ECO:0000259" key="2">
    <source>
        <dbReference type="Pfam" id="PF01583"/>
    </source>
</evidence>
<reference evidence="3 4" key="1">
    <citation type="submission" date="2013-11" db="EMBL/GenBank/DDBJ databases">
        <title>Metagenomic analysis of a methanogenic consortium involved in long chain n-alkane degradation.</title>
        <authorList>
            <person name="Davidova I.A."/>
            <person name="Callaghan A.V."/>
            <person name="Wawrik B."/>
            <person name="Pruitt S."/>
            <person name="Marks C."/>
            <person name="Duncan K.E."/>
            <person name="Suflita J.M."/>
        </authorList>
    </citation>
    <scope>NUCLEOTIDE SEQUENCE [LARGE SCALE GENOMIC DNA]</scope>
    <source>
        <strain evidence="3 4">SPR</strain>
    </source>
</reference>
<name>A0A0D2JZ75_9BACT</name>
<keyword evidence="4" id="KW-1185">Reference proteome</keyword>
<dbReference type="Pfam" id="PF01583">
    <property type="entry name" value="APS_kinase"/>
    <property type="match status" value="1"/>
</dbReference>
<dbReference type="InterPro" id="IPR027417">
    <property type="entry name" value="P-loop_NTPase"/>
</dbReference>
<dbReference type="Gene3D" id="3.40.50.300">
    <property type="entry name" value="P-loop containing nucleotide triphosphate hydrolases"/>
    <property type="match status" value="1"/>
</dbReference>
<evidence type="ECO:0000313" key="3">
    <source>
        <dbReference type="EMBL" id="KIX14850.1"/>
    </source>
</evidence>
<protein>
    <recommendedName>
        <fullName evidence="2">APS kinase domain-containing protein</fullName>
    </recommendedName>
</protein>
<dbReference type="AlphaFoldDB" id="A0A0D2JZ75"/>
<accession>A0A0D2JZ75</accession>
<keyword evidence="1" id="KW-0808">Transferase</keyword>
<dbReference type="OrthoDB" id="9804504at2"/>
<dbReference type="InterPro" id="IPR059117">
    <property type="entry name" value="APS_kinase_dom"/>
</dbReference>
<sequence>MNEGFNVWLTGQSKVGKEALAKALRDLLEPRGFAVEIVREKDLQNEKVPGLDTDGLEADPLIAACRLLNKHGVTCLVLTDRPYVPQHGEMRCKRPDFIEIFIPAAKGSKAEPGFNPPKYPDMVLDMSSTPVEEAARQALGLLDNLGYLRESGGVYTAEEEEKVRKRLEDLGYI</sequence>
<dbReference type="SUPFAM" id="SSF52540">
    <property type="entry name" value="P-loop containing nucleoside triphosphate hydrolases"/>
    <property type="match status" value="1"/>
</dbReference>
<dbReference type="STRING" id="1429043.X474_06810"/>
<organism evidence="3 4">
    <name type="scientific">Dethiosulfatarculus sandiegensis</name>
    <dbReference type="NCBI Taxonomy" id="1429043"/>
    <lineage>
        <taxon>Bacteria</taxon>
        <taxon>Pseudomonadati</taxon>
        <taxon>Thermodesulfobacteriota</taxon>
        <taxon>Desulfarculia</taxon>
        <taxon>Desulfarculales</taxon>
        <taxon>Desulfarculaceae</taxon>
        <taxon>Dethiosulfatarculus</taxon>
    </lineage>
</organism>
<evidence type="ECO:0000313" key="4">
    <source>
        <dbReference type="Proteomes" id="UP000032233"/>
    </source>
</evidence>
<evidence type="ECO:0000256" key="1">
    <source>
        <dbReference type="ARBA" id="ARBA00022679"/>
    </source>
</evidence>
<gene>
    <name evidence="3" type="ORF">X474_06810</name>
</gene>
<dbReference type="RefSeq" id="WP_044347489.1">
    <property type="nucleotide sequence ID" value="NZ_AZAC01000008.1"/>
</dbReference>